<dbReference type="Proteomes" id="UP000504633">
    <property type="component" value="Unplaced"/>
</dbReference>
<dbReference type="OMA" id="DLEYQCT"/>
<feature type="region of interest" description="Disordered" evidence="1">
    <location>
        <begin position="205"/>
        <end position="226"/>
    </location>
</feature>
<organism evidence="4 5">
    <name type="scientific">Drosophila hydei</name>
    <name type="common">Fruit fly</name>
    <dbReference type="NCBI Taxonomy" id="7224"/>
    <lineage>
        <taxon>Eukaryota</taxon>
        <taxon>Metazoa</taxon>
        <taxon>Ecdysozoa</taxon>
        <taxon>Arthropoda</taxon>
        <taxon>Hexapoda</taxon>
        <taxon>Insecta</taxon>
        <taxon>Pterygota</taxon>
        <taxon>Neoptera</taxon>
        <taxon>Endopterygota</taxon>
        <taxon>Diptera</taxon>
        <taxon>Brachycera</taxon>
        <taxon>Muscomorpha</taxon>
        <taxon>Ephydroidea</taxon>
        <taxon>Drosophilidae</taxon>
        <taxon>Drosophila</taxon>
    </lineage>
</organism>
<dbReference type="KEGG" id="dhe:111600762"/>
<name>A0A6J1LX13_DROHY</name>
<evidence type="ECO:0000313" key="5">
    <source>
        <dbReference type="RefSeq" id="XP_023172808.1"/>
    </source>
</evidence>
<dbReference type="OrthoDB" id="7980281at2759"/>
<feature type="chain" id="PRO_5026687221" evidence="2">
    <location>
        <begin position="20"/>
        <end position="226"/>
    </location>
</feature>
<dbReference type="InterPro" id="IPR007931">
    <property type="entry name" value="TsetseEP"/>
</dbReference>
<evidence type="ECO:0000259" key="3">
    <source>
        <dbReference type="Pfam" id="PF05267"/>
    </source>
</evidence>
<feature type="domain" description="Protein TsetseEP" evidence="3">
    <location>
        <begin position="50"/>
        <end position="170"/>
    </location>
</feature>
<dbReference type="AlphaFoldDB" id="A0A6J1LX13"/>
<dbReference type="GeneID" id="111600762"/>
<feature type="signal peptide" evidence="2">
    <location>
        <begin position="1"/>
        <end position="19"/>
    </location>
</feature>
<protein>
    <submittedName>
        <fullName evidence="5">Uncharacterized protein LOC111600762</fullName>
    </submittedName>
</protein>
<sequence>MKVFCSVLVVATLAIFAQAKPSSVQTQLQGALDKYLVQPNSLDMVSADVTSQCFALYLPMLNEVAATFSSSYQACITSYNAELANLTTQAQKDQELYQQDVNGLCSAFSSCDNSTGNDSTTFFNCYAKAAQADVSVIYDIATNAASTANTLAEAIKANQDLEYQCTNTTESNYVRDTAATYDLLDSCLKNGVPTTSTAAPVQVTTQSSLTASDDNAGSPATTAATV</sequence>
<gene>
    <name evidence="5" type="primary">LOC111600762</name>
</gene>
<proteinExistence type="predicted"/>
<dbReference type="RefSeq" id="XP_023172808.1">
    <property type="nucleotide sequence ID" value="XM_023317040.1"/>
</dbReference>
<evidence type="ECO:0000256" key="2">
    <source>
        <dbReference type="SAM" id="SignalP"/>
    </source>
</evidence>
<accession>A0A6J1LX13</accession>
<keyword evidence="2" id="KW-0732">Signal</keyword>
<keyword evidence="4" id="KW-1185">Reference proteome</keyword>
<dbReference type="Pfam" id="PF05267">
    <property type="entry name" value="DUF725"/>
    <property type="match status" value="1"/>
</dbReference>
<reference evidence="5" key="1">
    <citation type="submission" date="2025-08" db="UniProtKB">
        <authorList>
            <consortium name="RefSeq"/>
        </authorList>
    </citation>
    <scope>IDENTIFICATION</scope>
    <source>
        <strain evidence="5">15085-1641.00</strain>
        <tissue evidence="5">Whole body</tissue>
    </source>
</reference>
<evidence type="ECO:0000313" key="4">
    <source>
        <dbReference type="Proteomes" id="UP000504633"/>
    </source>
</evidence>
<evidence type="ECO:0000256" key="1">
    <source>
        <dbReference type="SAM" id="MobiDB-lite"/>
    </source>
</evidence>